<evidence type="ECO:0008006" key="4">
    <source>
        <dbReference type="Google" id="ProtNLM"/>
    </source>
</evidence>
<feature type="transmembrane region" description="Helical" evidence="1">
    <location>
        <begin position="148"/>
        <end position="170"/>
    </location>
</feature>
<accession>A0A0P7C8U8</accession>
<keyword evidence="3" id="KW-1185">Reference proteome</keyword>
<dbReference type="EMBL" id="LGTQ01000005">
    <property type="protein sequence ID" value="KPM50165.1"/>
    <property type="molecule type" value="Genomic_DNA"/>
</dbReference>
<name>A0A0P7C8U8_9BACT</name>
<dbReference type="RefSeq" id="WP_229308460.1">
    <property type="nucleotide sequence ID" value="NZ_JXSZ01000005.1"/>
</dbReference>
<evidence type="ECO:0000256" key="1">
    <source>
        <dbReference type="SAM" id="Phobius"/>
    </source>
</evidence>
<feature type="transmembrane region" description="Helical" evidence="1">
    <location>
        <begin position="177"/>
        <end position="199"/>
    </location>
</feature>
<dbReference type="InterPro" id="IPR025495">
    <property type="entry name" value="DUF4386"/>
</dbReference>
<dbReference type="Proteomes" id="UP000050454">
    <property type="component" value="Unassembled WGS sequence"/>
</dbReference>
<protein>
    <recommendedName>
        <fullName evidence="4">DUF4386 domain-containing protein</fullName>
    </recommendedName>
</protein>
<proteinExistence type="predicted"/>
<evidence type="ECO:0000313" key="3">
    <source>
        <dbReference type="Proteomes" id="UP000050454"/>
    </source>
</evidence>
<keyword evidence="1" id="KW-0812">Transmembrane</keyword>
<organism evidence="2 3">
    <name type="scientific">Jiulongibacter sediminis</name>
    <dbReference type="NCBI Taxonomy" id="1605367"/>
    <lineage>
        <taxon>Bacteria</taxon>
        <taxon>Pseudomonadati</taxon>
        <taxon>Bacteroidota</taxon>
        <taxon>Cytophagia</taxon>
        <taxon>Cytophagales</taxon>
        <taxon>Leadbetterellaceae</taxon>
        <taxon>Jiulongibacter</taxon>
    </lineage>
</organism>
<feature type="transmembrane region" description="Helical" evidence="1">
    <location>
        <begin position="58"/>
        <end position="79"/>
    </location>
</feature>
<dbReference type="PATRIC" id="fig|1605367.3.peg.2383"/>
<feature type="transmembrane region" description="Helical" evidence="1">
    <location>
        <begin position="205"/>
        <end position="227"/>
    </location>
</feature>
<keyword evidence="1" id="KW-1133">Transmembrane helix</keyword>
<gene>
    <name evidence="2" type="ORF">AFM12_05150</name>
</gene>
<evidence type="ECO:0000313" key="2">
    <source>
        <dbReference type="EMBL" id="KPM50165.1"/>
    </source>
</evidence>
<reference evidence="2 3" key="1">
    <citation type="submission" date="2015-07" db="EMBL/GenBank/DDBJ databases">
        <title>The draft genome sequence of Leadbetterella sp. JN14-9.</title>
        <authorList>
            <person name="Liu Y."/>
            <person name="Du J."/>
            <person name="Shao Z."/>
        </authorList>
    </citation>
    <scope>NUCLEOTIDE SEQUENCE [LARGE SCALE GENOMIC DNA]</scope>
    <source>
        <strain evidence="2 3">JN14-9</strain>
    </source>
</reference>
<comment type="caution">
    <text evidence="2">The sequence shown here is derived from an EMBL/GenBank/DDBJ whole genome shotgun (WGS) entry which is preliminary data.</text>
</comment>
<keyword evidence="1" id="KW-0472">Membrane</keyword>
<feature type="transmembrane region" description="Helical" evidence="1">
    <location>
        <begin position="91"/>
        <end position="112"/>
    </location>
</feature>
<dbReference type="AlphaFoldDB" id="A0A0P7C8U8"/>
<dbReference type="STRING" id="1605367.AFM12_05150"/>
<dbReference type="Pfam" id="PF14329">
    <property type="entry name" value="DUF4386"/>
    <property type="match status" value="1"/>
</dbReference>
<sequence length="235" mass="25709">MKKLEFNSMTKSQVRFTGFLYLLVIICAGFSQGYVRANLVVAGDAAATAANILSNEGLFRIGLVADLIAFLLDAVLSVLFYKMLKPYGQSLALVSSSLRLLAHPAIGTLNLLNHYMALHVLGEAGFMQAFEPAKLEALSLFFMEAHRYGYLLAGGFFGIHCLLLGVLLIRSGLIPRVFGFMMMIAGIGYLMETFGDFLFPGNEHWLAWVVGLSAALGEVELTLYMLIKGVKKTSH</sequence>